<keyword evidence="1" id="KW-0808">Transferase</keyword>
<dbReference type="PANTHER" id="PTHR43235">
    <property type="entry name" value="GLUTAMINE AMIDOTRANSFERASE PB2B2.05-RELATED"/>
    <property type="match status" value="1"/>
</dbReference>
<accession>A0A2S6HQL2</accession>
<dbReference type="PROSITE" id="PS51273">
    <property type="entry name" value="GATASE_TYPE_1"/>
    <property type="match status" value="1"/>
</dbReference>
<dbReference type="Gene3D" id="3.40.50.880">
    <property type="match status" value="1"/>
</dbReference>
<comment type="caution">
    <text evidence="1">The sequence shown here is derived from an EMBL/GenBank/DDBJ whole genome shotgun (WGS) entry which is preliminary data.</text>
</comment>
<name>A0A2S6HQL2_9FIRM</name>
<dbReference type="InterPro" id="IPR011697">
    <property type="entry name" value="Peptidase_C26"/>
</dbReference>
<dbReference type="GO" id="GO:0005829">
    <property type="term" value="C:cytosol"/>
    <property type="evidence" value="ECO:0007669"/>
    <property type="project" value="TreeGrafter"/>
</dbReference>
<dbReference type="RefSeq" id="WP_104437803.1">
    <property type="nucleotide sequence ID" value="NZ_PTJA01000008.1"/>
</dbReference>
<proteinExistence type="predicted"/>
<dbReference type="GO" id="GO:0016811">
    <property type="term" value="F:hydrolase activity, acting on carbon-nitrogen (but not peptide) bonds, in linear amides"/>
    <property type="evidence" value="ECO:0007669"/>
    <property type="project" value="InterPro"/>
</dbReference>
<dbReference type="EMBL" id="PTJA01000008">
    <property type="protein sequence ID" value="PPK79909.1"/>
    <property type="molecule type" value="Genomic_DNA"/>
</dbReference>
<dbReference type="PANTHER" id="PTHR43235:SF1">
    <property type="entry name" value="GLUTAMINE AMIDOTRANSFERASE PB2B2.05-RELATED"/>
    <property type="match status" value="1"/>
</dbReference>
<dbReference type="SUPFAM" id="SSF52317">
    <property type="entry name" value="Class I glutamine amidotransferase-like"/>
    <property type="match status" value="1"/>
</dbReference>
<evidence type="ECO:0000313" key="1">
    <source>
        <dbReference type="EMBL" id="PPK79909.1"/>
    </source>
</evidence>
<sequence>MRKPLIGLTPAHDTDNNDIKMRPTYLRALKAAGGIPVVMPLEADEEELKQLADELDGFLFTGGPDVHPFLFGEETQVHCGNVSEARDRMEIGLLPYVLEKQKPVLGICRGVQVLNIAMGGTIWQDIFSMTKSDFPIAHTQPFAYHMPSHTVSLEKGTMLREIAGMDTLRVNSMHHQVVKDLGQGLVASAYSPDGLIEGVEMPGYPFFVGVQWHPEYLWEKNEEVFRLFKRFVEACSEN</sequence>
<keyword evidence="2" id="KW-1185">Reference proteome</keyword>
<organism evidence="1 2">
    <name type="scientific">Lacrimispora xylanisolvens</name>
    <dbReference type="NCBI Taxonomy" id="384636"/>
    <lineage>
        <taxon>Bacteria</taxon>
        <taxon>Bacillati</taxon>
        <taxon>Bacillota</taxon>
        <taxon>Clostridia</taxon>
        <taxon>Lachnospirales</taxon>
        <taxon>Lachnospiraceae</taxon>
        <taxon>Lacrimispora</taxon>
    </lineage>
</organism>
<dbReference type="OrthoDB" id="9804920at2"/>
<dbReference type="FunFam" id="3.40.50.880:FF:000030">
    <property type="entry name" value="Gamma-glutamyl-gamma-aminobutyrate hydrolase PuuD"/>
    <property type="match status" value="1"/>
</dbReference>
<protein>
    <submittedName>
        <fullName evidence="1">Putative glutamine amidotransferase</fullName>
    </submittedName>
</protein>
<dbReference type="Proteomes" id="UP000237749">
    <property type="component" value="Unassembled WGS sequence"/>
</dbReference>
<evidence type="ECO:0000313" key="2">
    <source>
        <dbReference type="Proteomes" id="UP000237749"/>
    </source>
</evidence>
<dbReference type="InterPro" id="IPR029062">
    <property type="entry name" value="Class_I_gatase-like"/>
</dbReference>
<dbReference type="Pfam" id="PF07722">
    <property type="entry name" value="Peptidase_C26"/>
    <property type="match status" value="1"/>
</dbReference>
<dbReference type="InterPro" id="IPR044668">
    <property type="entry name" value="PuuD-like"/>
</dbReference>
<gene>
    <name evidence="1" type="ORF">BXY41_108134</name>
</gene>
<keyword evidence="1" id="KW-0315">Glutamine amidotransferase</keyword>
<reference evidence="1 2" key="1">
    <citation type="submission" date="2018-02" db="EMBL/GenBank/DDBJ databases">
        <title>Genomic Encyclopedia of Archaeal and Bacterial Type Strains, Phase II (KMG-II): from individual species to whole genera.</title>
        <authorList>
            <person name="Goeker M."/>
        </authorList>
    </citation>
    <scope>NUCLEOTIDE SEQUENCE [LARGE SCALE GENOMIC DNA]</scope>
    <source>
        <strain evidence="1 2">DSM 3808</strain>
    </source>
</reference>
<dbReference type="CDD" id="cd01745">
    <property type="entry name" value="GATase1_2"/>
    <property type="match status" value="1"/>
</dbReference>
<dbReference type="AlphaFoldDB" id="A0A2S6HQL2"/>
<dbReference type="GO" id="GO:0016740">
    <property type="term" value="F:transferase activity"/>
    <property type="evidence" value="ECO:0007669"/>
    <property type="project" value="UniProtKB-KW"/>
</dbReference>